<dbReference type="AlphaFoldDB" id="A0A1H2DCZ4"/>
<evidence type="ECO:0000259" key="5">
    <source>
        <dbReference type="Pfam" id="PF08028"/>
    </source>
</evidence>
<gene>
    <name evidence="6" type="ORF">SAMN04489716_9275</name>
</gene>
<dbReference type="InterPro" id="IPR036250">
    <property type="entry name" value="AcylCo_DH-like_C"/>
</dbReference>
<dbReference type="Pfam" id="PF08028">
    <property type="entry name" value="Acyl-CoA_dh_2"/>
    <property type="match status" value="1"/>
</dbReference>
<dbReference type="InterPro" id="IPR013786">
    <property type="entry name" value="AcylCoA_DH/ox_N"/>
</dbReference>
<evidence type="ECO:0000256" key="1">
    <source>
        <dbReference type="ARBA" id="ARBA00022630"/>
    </source>
</evidence>
<dbReference type="Pfam" id="PF02770">
    <property type="entry name" value="Acyl-CoA_dh_M"/>
    <property type="match status" value="1"/>
</dbReference>
<dbReference type="Proteomes" id="UP000198688">
    <property type="component" value="Chromosome I"/>
</dbReference>
<proteinExistence type="predicted"/>
<keyword evidence="7" id="KW-1185">Reference proteome</keyword>
<feature type="domain" description="Acyl-CoA dehydrogenase/oxidase N-terminal" evidence="4">
    <location>
        <begin position="20"/>
        <end position="102"/>
    </location>
</feature>
<dbReference type="Gene3D" id="1.10.540.10">
    <property type="entry name" value="Acyl-CoA dehydrogenase/oxidase, N-terminal domain"/>
    <property type="match status" value="1"/>
</dbReference>
<dbReference type="InterPro" id="IPR006091">
    <property type="entry name" value="Acyl-CoA_Oxase/DH_mid-dom"/>
</dbReference>
<organism evidence="6 7">
    <name type="scientific">Actinoplanes derwentensis</name>
    <dbReference type="NCBI Taxonomy" id="113562"/>
    <lineage>
        <taxon>Bacteria</taxon>
        <taxon>Bacillati</taxon>
        <taxon>Actinomycetota</taxon>
        <taxon>Actinomycetes</taxon>
        <taxon>Micromonosporales</taxon>
        <taxon>Micromonosporaceae</taxon>
        <taxon>Actinoplanes</taxon>
    </lineage>
</organism>
<evidence type="ECO:0000259" key="4">
    <source>
        <dbReference type="Pfam" id="PF02771"/>
    </source>
</evidence>
<dbReference type="Pfam" id="PF02771">
    <property type="entry name" value="Acyl-CoA_dh_N"/>
    <property type="match status" value="1"/>
</dbReference>
<dbReference type="PANTHER" id="PTHR43884:SF25">
    <property type="entry name" value="ACYL-COA DEHYDROGENASE YDBM-RELATED"/>
    <property type="match status" value="1"/>
</dbReference>
<dbReference type="Gene3D" id="1.20.140.10">
    <property type="entry name" value="Butyryl-CoA Dehydrogenase, subunit A, domain 3"/>
    <property type="match status" value="1"/>
</dbReference>
<dbReference type="SUPFAM" id="SSF47203">
    <property type="entry name" value="Acyl-CoA dehydrogenase C-terminal domain-like"/>
    <property type="match status" value="1"/>
</dbReference>
<dbReference type="GO" id="GO:0050660">
    <property type="term" value="F:flavin adenine dinucleotide binding"/>
    <property type="evidence" value="ECO:0007669"/>
    <property type="project" value="InterPro"/>
</dbReference>
<dbReference type="GO" id="GO:0003995">
    <property type="term" value="F:acyl-CoA dehydrogenase activity"/>
    <property type="evidence" value="ECO:0007669"/>
    <property type="project" value="TreeGrafter"/>
</dbReference>
<feature type="domain" description="Acyl-CoA oxidase/dehydrogenase middle" evidence="3">
    <location>
        <begin position="140"/>
        <end position="225"/>
    </location>
</feature>
<evidence type="ECO:0000256" key="2">
    <source>
        <dbReference type="ARBA" id="ARBA00023002"/>
    </source>
</evidence>
<dbReference type="SUPFAM" id="SSF56645">
    <property type="entry name" value="Acyl-CoA dehydrogenase NM domain-like"/>
    <property type="match status" value="1"/>
</dbReference>
<feature type="domain" description="Acyl-CoA dehydrogenase C-terminal" evidence="5">
    <location>
        <begin position="256"/>
        <end position="386"/>
    </location>
</feature>
<dbReference type="InterPro" id="IPR046373">
    <property type="entry name" value="Acyl-CoA_Oxase/DH_mid-dom_sf"/>
</dbReference>
<dbReference type="InterPro" id="IPR013107">
    <property type="entry name" value="Acyl-CoA_DH_C"/>
</dbReference>
<name>A0A1H2DCZ4_9ACTN</name>
<accession>A0A1H2DCZ4</accession>
<reference evidence="6 7" key="1">
    <citation type="submission" date="2016-10" db="EMBL/GenBank/DDBJ databases">
        <authorList>
            <person name="de Groot N.N."/>
        </authorList>
    </citation>
    <scope>NUCLEOTIDE SEQUENCE [LARGE SCALE GENOMIC DNA]</scope>
    <source>
        <strain evidence="6 7">DSM 43941</strain>
    </source>
</reference>
<protein>
    <submittedName>
        <fullName evidence="6">Acyl-CoA dehydrogenase</fullName>
    </submittedName>
</protein>
<evidence type="ECO:0000259" key="3">
    <source>
        <dbReference type="Pfam" id="PF02770"/>
    </source>
</evidence>
<sequence length="408" mass="42977">MLPGECVIEPVTDAGREAVEAARRLAPFLSEQAAANDAAGRFAAESMARLRDEGVLAVSAPPAAGGLGLTSLHDVSLLVKQLASADGSVGVAVSMHLALAVYFARTVETAEPGSRPAQEQWLDQIGRRLMVLGSAVAEPGAEAWRPTTTACPAGDGWVISGTKILVSNSPAATHFYTRLRAERDGGYEMATAMIRADAPGVTVLDDWRGLGLRGSGSGAVRFADVAVPAGLVRAGGRWGTPDPTDFEGRAAASIPIVAAYLGMAEAARDTALTEFAKGRSSPSARGRSDAVVTQWQMAELTIALAEATAVFRDALVRIDDMFRSTAPRRADVTVGRSLLRDCLIASIVVERSANRVIDAAMQICGGRSYTAGHPLERGYRDVKAAAFMRPFSPPERFVEFLLPDSVEA</sequence>
<evidence type="ECO:0000313" key="7">
    <source>
        <dbReference type="Proteomes" id="UP000198688"/>
    </source>
</evidence>
<dbReference type="EMBL" id="LT629758">
    <property type="protein sequence ID" value="SDT80603.1"/>
    <property type="molecule type" value="Genomic_DNA"/>
</dbReference>
<dbReference type="CDD" id="cd00567">
    <property type="entry name" value="ACAD"/>
    <property type="match status" value="1"/>
</dbReference>
<keyword evidence="1" id="KW-0285">Flavoprotein</keyword>
<dbReference type="InterPro" id="IPR009100">
    <property type="entry name" value="AcylCoA_DH/oxidase_NM_dom_sf"/>
</dbReference>
<dbReference type="Gene3D" id="2.40.110.10">
    <property type="entry name" value="Butyryl-CoA Dehydrogenase, subunit A, domain 2"/>
    <property type="match status" value="1"/>
</dbReference>
<dbReference type="PIRSF" id="PIRSF016578">
    <property type="entry name" value="HsaA"/>
    <property type="match status" value="1"/>
</dbReference>
<keyword evidence="2" id="KW-0560">Oxidoreductase</keyword>
<dbReference type="STRING" id="113562.SAMN04489716_9275"/>
<dbReference type="InterPro" id="IPR037069">
    <property type="entry name" value="AcylCoA_DH/ox_N_sf"/>
</dbReference>
<dbReference type="PANTHER" id="PTHR43884">
    <property type="entry name" value="ACYL-COA DEHYDROGENASE"/>
    <property type="match status" value="1"/>
</dbReference>
<evidence type="ECO:0000313" key="6">
    <source>
        <dbReference type="EMBL" id="SDT80603.1"/>
    </source>
</evidence>